<sequence length="141" mass="16143">MKKLLATDALRRLVNTLVDASLTSPSLAEMVHQHLLVEWVPTSIPGDYPTYQISADNTIYWEIEISDSASHRALLYQQALALLRIGVNGALVTPQEERMAHKLFPMRVFRTCPSCQQPFRSWLDYYGHLKLDHLLDHQRTG</sequence>
<organism evidence="1 2">
    <name type="scientific">Sulfobacillus thermotolerans</name>
    <dbReference type="NCBI Taxonomy" id="338644"/>
    <lineage>
        <taxon>Bacteria</taxon>
        <taxon>Bacillati</taxon>
        <taxon>Bacillota</taxon>
        <taxon>Clostridia</taxon>
        <taxon>Eubacteriales</taxon>
        <taxon>Clostridiales Family XVII. Incertae Sedis</taxon>
        <taxon>Sulfobacillus</taxon>
    </lineage>
</organism>
<dbReference type="Proteomes" id="UP000325292">
    <property type="component" value="Chromosome"/>
</dbReference>
<name>A0ABM6RNY7_9FIRM</name>
<evidence type="ECO:0000313" key="2">
    <source>
        <dbReference type="Proteomes" id="UP000325292"/>
    </source>
</evidence>
<proteinExistence type="predicted"/>
<protein>
    <recommendedName>
        <fullName evidence="3">C2H2-type domain-containing protein</fullName>
    </recommendedName>
</protein>
<evidence type="ECO:0008006" key="3">
    <source>
        <dbReference type="Google" id="ProtNLM"/>
    </source>
</evidence>
<accession>A0ABM6RNY7</accession>
<evidence type="ECO:0000313" key="1">
    <source>
        <dbReference type="EMBL" id="AUW92978.1"/>
    </source>
</evidence>
<dbReference type="EMBL" id="CP019454">
    <property type="protein sequence ID" value="AUW92978.1"/>
    <property type="molecule type" value="Genomic_DNA"/>
</dbReference>
<keyword evidence="2" id="KW-1185">Reference proteome</keyword>
<gene>
    <name evidence="1" type="ORF">BXT84_02620</name>
</gene>
<reference evidence="1 2" key="1">
    <citation type="journal article" date="2019" name="Sci. Rep.">
        <title>Sulfobacillus thermotolerans: new insights into resistance and metabolic capacities of acidophilic chemolithotrophs.</title>
        <authorList>
            <person name="Panyushkina A.E."/>
            <person name="Babenko V.V."/>
            <person name="Nikitina A.S."/>
            <person name="Selezneva O.V."/>
            <person name="Tsaplina I.A."/>
            <person name="Letarova M.A."/>
            <person name="Kostryukova E.S."/>
            <person name="Letarov A.V."/>
        </authorList>
    </citation>
    <scope>NUCLEOTIDE SEQUENCE [LARGE SCALE GENOMIC DNA]</scope>
    <source>
        <strain evidence="1 2">Kr1</strain>
    </source>
</reference>